<dbReference type="AlphaFoldDB" id="A0A2U9ICD1"/>
<name>A0A2U9ICD1_9CREN</name>
<proteinExistence type="predicted"/>
<dbReference type="Pfam" id="PF03069">
    <property type="entry name" value="FmdA_AmdA"/>
    <property type="match status" value="2"/>
</dbReference>
<reference evidence="1 2" key="1">
    <citation type="submission" date="2018-05" db="EMBL/GenBank/DDBJ databases">
        <title>Complete Genome Sequences of Extremely Thermoacidophilic, Metal-Mobilizing Type-Strain Members of the Archaeal Family Sulfolobaceae: Acidianus brierleyi DSM-1651T, Acidianus sulfidivorans DSM-18786T, Metallosphaera hakonensis DSM-7519T, and Metallosphaera prunae DSM-10039T.</title>
        <authorList>
            <person name="Counts J.A."/>
            <person name="Kelly R.M."/>
        </authorList>
    </citation>
    <scope>NUCLEOTIDE SEQUENCE [LARGE SCALE GENOMIC DNA]</scope>
    <source>
        <strain evidence="1 2">DSM 1651</strain>
    </source>
</reference>
<gene>
    <name evidence="1" type="ORF">DFR85_02595</name>
</gene>
<dbReference type="Gene3D" id="2.60.120.580">
    <property type="entry name" value="Acetamidase/Formamidase-like domains"/>
    <property type="match status" value="2"/>
</dbReference>
<dbReference type="Gene3D" id="3.10.28.20">
    <property type="entry name" value="Acetamidase/Formamidase-like domains"/>
    <property type="match status" value="1"/>
</dbReference>
<dbReference type="SUPFAM" id="SSF141130">
    <property type="entry name" value="Acetamidase/Formamidase-like"/>
    <property type="match status" value="1"/>
</dbReference>
<accession>A0A2U9ICD1</accession>
<organism evidence="1 2">
    <name type="scientific">Acidianus brierleyi</name>
    <dbReference type="NCBI Taxonomy" id="41673"/>
    <lineage>
        <taxon>Archaea</taxon>
        <taxon>Thermoproteota</taxon>
        <taxon>Thermoprotei</taxon>
        <taxon>Sulfolobales</taxon>
        <taxon>Sulfolobaceae</taxon>
        <taxon>Acidianus</taxon>
    </lineage>
</organism>
<dbReference type="Proteomes" id="UP000248044">
    <property type="component" value="Chromosome"/>
</dbReference>
<dbReference type="OrthoDB" id="42832at2157"/>
<protein>
    <submittedName>
        <fullName evidence="1">Acetamidase</fullName>
    </submittedName>
</protein>
<dbReference type="PANTHER" id="PTHR31891">
    <property type="entry name" value="FORMAMIDASE C869.04-RELATED"/>
    <property type="match status" value="1"/>
</dbReference>
<keyword evidence="2" id="KW-1185">Reference proteome</keyword>
<dbReference type="GO" id="GO:0016811">
    <property type="term" value="F:hydrolase activity, acting on carbon-nitrogen (but not peptide) bonds, in linear amides"/>
    <property type="evidence" value="ECO:0007669"/>
    <property type="project" value="InterPro"/>
</dbReference>
<dbReference type="EMBL" id="CP029289">
    <property type="protein sequence ID" value="AWR93669.1"/>
    <property type="molecule type" value="Genomic_DNA"/>
</dbReference>
<dbReference type="InterPro" id="IPR004304">
    <property type="entry name" value="FmdA_AmdA"/>
</dbReference>
<dbReference type="KEGG" id="abri:DFR85_02595"/>
<dbReference type="PANTHER" id="PTHR31891:SF1">
    <property type="entry name" value="FORMAMIDASE C869.04-RELATED"/>
    <property type="match status" value="1"/>
</dbReference>
<dbReference type="RefSeq" id="WP_110269553.1">
    <property type="nucleotide sequence ID" value="NZ_CP029289.2"/>
</dbReference>
<sequence length="326" mass="36379">MYTIHAKTHNKWDNSLKPIISIKNEDEIEIETKEASDGQITKSSTKEDLKKLDFNLIHPLTGPIEIEDAEPGDALEIEFLNFSDFGWGWTAVIPGFGFLSQDLYTTPIDLAGPELTIWNTEEGYAKAKFGKVNVRIRTFPFPGVIGTALPYPGKWSTIPPRENGGNLDIKHLTTGSKIYLPVFKKGGLLSIGDTHLAQGDGEVCGSAIEAPLKVKIKVKIIKNMNISQPIFYTSKVKEMDYKEYIAYPGISQDLWIATKTAVKGIISILSNFMEPIEAYMLSSAALDLKVSELVDVPNWIVTAYFPLDIIENENIKNEIKELRENI</sequence>
<dbReference type="GeneID" id="36831009"/>
<evidence type="ECO:0000313" key="1">
    <source>
        <dbReference type="EMBL" id="AWR93669.1"/>
    </source>
</evidence>
<evidence type="ECO:0000313" key="2">
    <source>
        <dbReference type="Proteomes" id="UP000248044"/>
    </source>
</evidence>